<dbReference type="EnsemblMetazoa" id="CLYHEMT004345.3">
    <property type="protein sequence ID" value="CLYHEMP004345.3"/>
    <property type="gene ID" value="CLYHEMG004345"/>
</dbReference>
<feature type="region of interest" description="Disordered" evidence="1">
    <location>
        <begin position="401"/>
        <end position="430"/>
    </location>
</feature>
<dbReference type="Pfam" id="PF13837">
    <property type="entry name" value="Myb_DNA-bind_4"/>
    <property type="match status" value="1"/>
</dbReference>
<dbReference type="RefSeq" id="XP_066922906.1">
    <property type="nucleotide sequence ID" value="XM_067066805.1"/>
</dbReference>
<dbReference type="EnsemblMetazoa" id="CLYHEMT004345.2">
    <property type="protein sequence ID" value="CLYHEMP004345.2"/>
    <property type="gene ID" value="CLYHEMG004345"/>
</dbReference>
<dbReference type="Proteomes" id="UP000594262">
    <property type="component" value="Unplaced"/>
</dbReference>
<dbReference type="AlphaFoldDB" id="A0A7M5UUI6"/>
<dbReference type="InterPro" id="IPR001005">
    <property type="entry name" value="SANT/Myb"/>
</dbReference>
<evidence type="ECO:0000256" key="1">
    <source>
        <dbReference type="SAM" id="MobiDB-lite"/>
    </source>
</evidence>
<feature type="domain" description="Myb-like" evidence="2">
    <location>
        <begin position="65"/>
        <end position="133"/>
    </location>
</feature>
<proteinExistence type="predicted"/>
<feature type="region of interest" description="Disordered" evidence="1">
    <location>
        <begin position="180"/>
        <end position="298"/>
    </location>
</feature>
<feature type="compositionally biased region" description="Polar residues" evidence="1">
    <location>
        <begin position="196"/>
        <end position="205"/>
    </location>
</feature>
<dbReference type="RefSeq" id="XP_066922905.1">
    <property type="nucleotide sequence ID" value="XM_067066804.1"/>
</dbReference>
<feature type="compositionally biased region" description="Basic and acidic residues" evidence="1">
    <location>
        <begin position="207"/>
        <end position="228"/>
    </location>
</feature>
<dbReference type="Gene3D" id="1.10.10.60">
    <property type="entry name" value="Homeodomain-like"/>
    <property type="match status" value="1"/>
</dbReference>
<evidence type="ECO:0000259" key="2">
    <source>
        <dbReference type="PROSITE" id="PS50090"/>
    </source>
</evidence>
<evidence type="ECO:0000313" key="3">
    <source>
        <dbReference type="EnsemblMetazoa" id="CLYHEMP004345.3"/>
    </source>
</evidence>
<feature type="compositionally biased region" description="Basic and acidic residues" evidence="1">
    <location>
        <begin position="275"/>
        <end position="286"/>
    </location>
</feature>
<protein>
    <recommendedName>
        <fullName evidence="2">Myb-like domain-containing protein</fullName>
    </recommendedName>
</protein>
<sequence>MAVAWQTIREGLRFSEMSQHSMITEQAINPYLSSRGTSNHMIQSMALGNHLADNNNSSNNNYFSEIQMDDGKWTRHQTQILIDTWKEHKDILLSTGSSSAEHFRVWKLIATEVNKFAPPKSLQQCKKKFRNIRYICKMAMNNNKQEGGKKHYPMFYSDFLEIISESERIKEGVKIESPNVEVLNDSSKDGDLYGTGYQNPSPQDSQYDERSSSELNTRREDELDERRTQQSGNVNNSEGSGSFNGSPQSRECENEYQTTTSPNHQPTVSETNVTNERREAVTESHHHSLQNGDLENGHSRINERLSNYYSHHDSMYPPIYSTSSEHYMRKHKNIDVSIMGRGYPSAKRVKRAMDIYSSPAPAPYKYASRHHHRGYPPTMATIASNSYPYHINNHYSTTPPLIRPVSTPKDTSPSPRNTVSSANNVAPSLSNDSSYMKAEHTHINDAPPALKSSPGYKNREMHAPKDLTLSETLNFYNQRFLDMQERQTELFSEMICRHEQFLSRLLEQQRTAAEDAQKRDKEFMLKLIEMFVKQ</sequence>
<dbReference type="RefSeq" id="XP_066922908.1">
    <property type="nucleotide sequence ID" value="XM_067066807.1"/>
</dbReference>
<keyword evidence="4" id="KW-1185">Reference proteome</keyword>
<dbReference type="OrthoDB" id="10554083at2759"/>
<organism evidence="3 4">
    <name type="scientific">Clytia hemisphaerica</name>
    <dbReference type="NCBI Taxonomy" id="252671"/>
    <lineage>
        <taxon>Eukaryota</taxon>
        <taxon>Metazoa</taxon>
        <taxon>Cnidaria</taxon>
        <taxon>Hydrozoa</taxon>
        <taxon>Hydroidolina</taxon>
        <taxon>Leptothecata</taxon>
        <taxon>Obeliida</taxon>
        <taxon>Clytiidae</taxon>
        <taxon>Clytia</taxon>
    </lineage>
</organism>
<accession>A0A7M5UUI6</accession>
<dbReference type="PROSITE" id="PS50090">
    <property type="entry name" value="MYB_LIKE"/>
    <property type="match status" value="1"/>
</dbReference>
<feature type="compositionally biased region" description="Polar residues" evidence="1">
    <location>
        <begin position="255"/>
        <end position="274"/>
    </location>
</feature>
<name>A0A7M5UUI6_9CNID</name>
<dbReference type="GeneID" id="136810236"/>
<feature type="compositionally biased region" description="Low complexity" evidence="1">
    <location>
        <begin position="231"/>
        <end position="246"/>
    </location>
</feature>
<dbReference type="InterPro" id="IPR044822">
    <property type="entry name" value="Myb_DNA-bind_4"/>
</dbReference>
<evidence type="ECO:0000313" key="4">
    <source>
        <dbReference type="Proteomes" id="UP000594262"/>
    </source>
</evidence>
<reference evidence="3" key="1">
    <citation type="submission" date="2021-01" db="UniProtKB">
        <authorList>
            <consortium name="EnsemblMetazoa"/>
        </authorList>
    </citation>
    <scope>IDENTIFICATION</scope>
</reference>
<feature type="compositionally biased region" description="Polar residues" evidence="1">
    <location>
        <begin position="408"/>
        <end position="430"/>
    </location>
</feature>